<dbReference type="InterPro" id="IPR054030">
    <property type="entry name" value="Gp5_Vgr_C"/>
</dbReference>
<evidence type="ECO:0000259" key="1">
    <source>
        <dbReference type="Pfam" id="PF22178"/>
    </source>
</evidence>
<reference evidence="2" key="1">
    <citation type="submission" date="2022-07" db="EMBL/GenBank/DDBJ databases">
        <title>Pseudomonas agronomica sp. nov.: a novel bacterium with biotechnological application in the synthesis of biofertilizers from valorized agricultural residues.</title>
        <authorList>
            <person name="Robas M."/>
            <person name="Fernandez V.M."/>
            <person name="Luna L."/>
            <person name="Provanza A."/>
            <person name="Jimenez P.A."/>
        </authorList>
    </citation>
    <scope>NUCLEOTIDE SEQUENCE</scope>
    <source>
        <strain evidence="2">SAICEU22T</strain>
    </source>
</reference>
<organism evidence="2 3">
    <name type="scientific">Pseudomonas agronomica</name>
    <dbReference type="NCBI Taxonomy" id="2979328"/>
    <lineage>
        <taxon>Bacteria</taxon>
        <taxon>Pseudomonadati</taxon>
        <taxon>Pseudomonadota</taxon>
        <taxon>Gammaproteobacteria</taxon>
        <taxon>Pseudomonadales</taxon>
        <taxon>Pseudomonadaceae</taxon>
        <taxon>Pseudomonas</taxon>
    </lineage>
</organism>
<dbReference type="RefSeq" id="WP_408636681.1">
    <property type="nucleotide sequence ID" value="NZ_JAOSHO010001039.1"/>
</dbReference>
<evidence type="ECO:0000313" key="2">
    <source>
        <dbReference type="EMBL" id="MCW1248450.1"/>
    </source>
</evidence>
<gene>
    <name evidence="2" type="ORF">OC610_28790</name>
</gene>
<proteinExistence type="predicted"/>
<comment type="caution">
    <text evidence="2">The sequence shown here is derived from an EMBL/GenBank/DDBJ whole genome shotgun (WGS) entry which is preliminary data.</text>
</comment>
<accession>A0ABT3FIV4</accession>
<dbReference type="Proteomes" id="UP001061999">
    <property type="component" value="Unassembled WGS sequence"/>
</dbReference>
<feature type="domain" description="Gp5/Type VI secretion system Vgr C-terminal trimerisation" evidence="1">
    <location>
        <begin position="1"/>
        <end position="71"/>
    </location>
</feature>
<keyword evidence="3" id="KW-1185">Reference proteome</keyword>
<dbReference type="Pfam" id="PF22178">
    <property type="entry name" value="Gp5_trimer_C"/>
    <property type="match status" value="1"/>
</dbReference>
<dbReference type="EMBL" id="JAOSHO010001039">
    <property type="protein sequence ID" value="MCW1248450.1"/>
    <property type="molecule type" value="Genomic_DNA"/>
</dbReference>
<evidence type="ECO:0000313" key="3">
    <source>
        <dbReference type="Proteomes" id="UP001061999"/>
    </source>
</evidence>
<feature type="non-terminal residue" evidence="2">
    <location>
        <position position="1"/>
    </location>
</feature>
<name>A0ABT3FIV4_9PSED</name>
<protein>
    <submittedName>
        <fullName evidence="2">Type VI secretion system tip protein VgrG</fullName>
    </submittedName>
</protein>
<sequence>NQDIAVEVDESHWVGRDRRKNIDRNETVRIGEDRLRAVQCNDALLVGGTKSDSISTQYLVEAGSQIRLVCGKSVLEFNASGEINISGTAFNIYASGNGNIDTGGRLDLNSGGASAVDPKGKGIKGVIDAAVKALFPAKGKH</sequence>
<dbReference type="SUPFAM" id="SSF69349">
    <property type="entry name" value="Phage fibre proteins"/>
    <property type="match status" value="1"/>
</dbReference>